<dbReference type="Proteomes" id="UP000261284">
    <property type="component" value="Unassembled WGS sequence"/>
</dbReference>
<dbReference type="Pfam" id="PF13472">
    <property type="entry name" value="Lipase_GDSL_2"/>
    <property type="match status" value="1"/>
</dbReference>
<keyword evidence="3" id="KW-1185">Reference proteome</keyword>
<dbReference type="EMBL" id="QTJU01000002">
    <property type="protein sequence ID" value="RFM28825.1"/>
    <property type="molecule type" value="Genomic_DNA"/>
</dbReference>
<dbReference type="Gene3D" id="3.40.50.1110">
    <property type="entry name" value="SGNH hydrolase"/>
    <property type="match status" value="1"/>
</dbReference>
<dbReference type="OrthoDB" id="158267at2"/>
<dbReference type="RefSeq" id="WP_116846813.1">
    <property type="nucleotide sequence ID" value="NZ_QTJU01000002.1"/>
</dbReference>
<protein>
    <submittedName>
        <fullName evidence="2">SGNH/GDSL hydrolase family protein</fullName>
    </submittedName>
</protein>
<dbReference type="SUPFAM" id="SSF52266">
    <property type="entry name" value="SGNH hydrolase"/>
    <property type="match status" value="1"/>
</dbReference>
<evidence type="ECO:0000259" key="1">
    <source>
        <dbReference type="Pfam" id="PF13472"/>
    </source>
</evidence>
<dbReference type="InterPro" id="IPR036514">
    <property type="entry name" value="SGNH_hydro_sf"/>
</dbReference>
<gene>
    <name evidence="2" type="ORF">DXN05_08610</name>
</gene>
<evidence type="ECO:0000313" key="3">
    <source>
        <dbReference type="Proteomes" id="UP000261284"/>
    </source>
</evidence>
<accession>A0A3E1NLL9</accession>
<name>A0A3E1NLL9_9BACT</name>
<organism evidence="2 3">
    <name type="scientific">Deminuibacter soli</name>
    <dbReference type="NCBI Taxonomy" id="2291815"/>
    <lineage>
        <taxon>Bacteria</taxon>
        <taxon>Pseudomonadati</taxon>
        <taxon>Bacteroidota</taxon>
        <taxon>Chitinophagia</taxon>
        <taxon>Chitinophagales</taxon>
        <taxon>Chitinophagaceae</taxon>
        <taxon>Deminuibacter</taxon>
    </lineage>
</organism>
<evidence type="ECO:0000313" key="2">
    <source>
        <dbReference type="EMBL" id="RFM28825.1"/>
    </source>
</evidence>
<dbReference type="InterPro" id="IPR013830">
    <property type="entry name" value="SGNH_hydro"/>
</dbReference>
<feature type="domain" description="SGNH hydrolase-type esterase" evidence="1">
    <location>
        <begin position="10"/>
        <end position="187"/>
    </location>
</feature>
<dbReference type="GO" id="GO:0016788">
    <property type="term" value="F:hydrolase activity, acting on ester bonds"/>
    <property type="evidence" value="ECO:0007669"/>
    <property type="project" value="UniProtKB-ARBA"/>
</dbReference>
<reference evidence="2 3" key="1">
    <citation type="submission" date="2018-08" db="EMBL/GenBank/DDBJ databases">
        <title>Chitinophagaceae sp. K23C18032701, a novel bacterium isolated from forest soil.</title>
        <authorList>
            <person name="Wang C."/>
        </authorList>
    </citation>
    <scope>NUCLEOTIDE SEQUENCE [LARGE SCALE GENOMIC DNA]</scope>
    <source>
        <strain evidence="2 3">K23C18032701</strain>
    </source>
</reference>
<proteinExistence type="predicted"/>
<dbReference type="AlphaFoldDB" id="A0A3E1NLL9"/>
<sequence length="206" mass="23121">MTRHYFSFLALGDSYTIGENEPLYDSFPYQLVQLLRAKGWHIHAPEIVARTGWTTGELAAHLLHTHLADHYDMVTLLAGVNNQYRGLSLEDYKADFEFLLKKALHYSGEKPKHVFVLSIPDWSATPHAEGSDIVKVAAEIDSFNRVNAELAAQYHVHYLDITPGTRKVDEDLSLVSSDGLHLSGKIYADWAQKLAGILFELDSLKG</sequence>
<dbReference type="CDD" id="cd01832">
    <property type="entry name" value="SGNH_hydrolase_like_1"/>
    <property type="match status" value="1"/>
</dbReference>
<comment type="caution">
    <text evidence="2">The sequence shown here is derived from an EMBL/GenBank/DDBJ whole genome shotgun (WGS) entry which is preliminary data.</text>
</comment>
<keyword evidence="2" id="KW-0378">Hydrolase</keyword>